<dbReference type="Gene3D" id="3.40.630.30">
    <property type="match status" value="1"/>
</dbReference>
<dbReference type="EMBL" id="FOKW01000001">
    <property type="protein sequence ID" value="SFB73154.1"/>
    <property type="molecule type" value="Genomic_DNA"/>
</dbReference>
<protein>
    <submittedName>
        <fullName evidence="4">Putative acetyltransferase</fullName>
    </submittedName>
</protein>
<dbReference type="PANTHER" id="PTHR43877">
    <property type="entry name" value="AMINOALKYLPHOSPHONATE N-ACETYLTRANSFERASE-RELATED-RELATED"/>
    <property type="match status" value="1"/>
</dbReference>
<organism evidence="4 5">
    <name type="scientific">Natronobacterium haloterrestre</name>
    <name type="common">Halobiforma haloterrestris</name>
    <dbReference type="NCBI Taxonomy" id="148448"/>
    <lineage>
        <taxon>Archaea</taxon>
        <taxon>Methanobacteriati</taxon>
        <taxon>Methanobacteriota</taxon>
        <taxon>Stenosarchaea group</taxon>
        <taxon>Halobacteria</taxon>
        <taxon>Halobacteriales</taxon>
        <taxon>Natrialbaceae</taxon>
        <taxon>Natronobacterium</taxon>
    </lineage>
</organism>
<dbReference type="CDD" id="cd04301">
    <property type="entry name" value="NAT_SF"/>
    <property type="match status" value="1"/>
</dbReference>
<dbReference type="RefSeq" id="WP_089785109.1">
    <property type="nucleotide sequence ID" value="NZ_FOKW01000001.1"/>
</dbReference>
<keyword evidence="1 4" id="KW-0808">Transferase</keyword>
<keyword evidence="2" id="KW-0012">Acyltransferase</keyword>
<dbReference type="InterPro" id="IPR000182">
    <property type="entry name" value="GNAT_dom"/>
</dbReference>
<evidence type="ECO:0000256" key="1">
    <source>
        <dbReference type="ARBA" id="ARBA00022679"/>
    </source>
</evidence>
<evidence type="ECO:0000313" key="5">
    <source>
        <dbReference type="Proteomes" id="UP000199161"/>
    </source>
</evidence>
<dbReference type="OrthoDB" id="111868at2157"/>
<dbReference type="InterPro" id="IPR050832">
    <property type="entry name" value="Bact_Acetyltransf"/>
</dbReference>
<reference evidence="5" key="1">
    <citation type="submission" date="2016-10" db="EMBL/GenBank/DDBJ databases">
        <authorList>
            <person name="Varghese N."/>
            <person name="Submissions S."/>
        </authorList>
    </citation>
    <scope>NUCLEOTIDE SEQUENCE [LARGE SCALE GENOMIC DNA]</scope>
    <source>
        <strain evidence="5">DSM 13078</strain>
    </source>
</reference>
<dbReference type="Proteomes" id="UP000199161">
    <property type="component" value="Unassembled WGS sequence"/>
</dbReference>
<dbReference type="AlphaFoldDB" id="A0A1I1DEB0"/>
<evidence type="ECO:0000259" key="3">
    <source>
        <dbReference type="PROSITE" id="PS51186"/>
    </source>
</evidence>
<feature type="domain" description="N-acetyltransferase" evidence="3">
    <location>
        <begin position="3"/>
        <end position="165"/>
    </location>
</feature>
<proteinExistence type="predicted"/>
<evidence type="ECO:0000256" key="2">
    <source>
        <dbReference type="ARBA" id="ARBA00023315"/>
    </source>
</evidence>
<accession>A0A1I1DEB0</accession>
<dbReference type="InterPro" id="IPR016181">
    <property type="entry name" value="Acyl_CoA_acyltransferase"/>
</dbReference>
<dbReference type="Pfam" id="PF13673">
    <property type="entry name" value="Acetyltransf_10"/>
    <property type="match status" value="1"/>
</dbReference>
<gene>
    <name evidence="4" type="ORF">SAMN05444422_101552</name>
</gene>
<name>A0A1I1DEB0_NATHA</name>
<dbReference type="PROSITE" id="PS51186">
    <property type="entry name" value="GNAT"/>
    <property type="match status" value="1"/>
</dbReference>
<dbReference type="PANTHER" id="PTHR43877:SF2">
    <property type="entry name" value="AMINOALKYLPHOSPHONATE N-ACETYLTRANSFERASE-RELATED"/>
    <property type="match status" value="1"/>
</dbReference>
<dbReference type="GO" id="GO:0016747">
    <property type="term" value="F:acyltransferase activity, transferring groups other than amino-acyl groups"/>
    <property type="evidence" value="ECO:0007669"/>
    <property type="project" value="InterPro"/>
</dbReference>
<keyword evidence="5" id="KW-1185">Reference proteome</keyword>
<evidence type="ECO:0000313" key="4">
    <source>
        <dbReference type="EMBL" id="SFB73154.1"/>
    </source>
</evidence>
<dbReference type="SUPFAM" id="SSF55729">
    <property type="entry name" value="Acyl-CoA N-acyltransferases (Nat)"/>
    <property type="match status" value="1"/>
</dbReference>
<sequence>MELAVREAVAGDAHDVRDVHLTSIEGLAGQAYTDEQIRAWAHDRDPEQYPIDSEKTVFLVAEHDEEIVGFGWMKPNADDYFRADIDGEITAIYVHPTVARNGIGTRIYDELEARAVRAGITSLGLWASLNAVPFYQAQGYARVTDHVHEYHGETLTLVEMENRCLR</sequence>